<reference evidence="3" key="1">
    <citation type="submission" date="2022-11" db="EMBL/GenBank/DDBJ databases">
        <authorList>
            <person name="Hyden B.L."/>
            <person name="Feng K."/>
            <person name="Yates T."/>
            <person name="Jawdy S."/>
            <person name="Smart L.B."/>
            <person name="Muchero W."/>
        </authorList>
    </citation>
    <scope>NUCLEOTIDE SEQUENCE</scope>
    <source>
        <tissue evidence="3">Shoot tip</tissue>
    </source>
</reference>
<accession>A0A9Q0SUY1</accession>
<evidence type="ECO:0000256" key="1">
    <source>
        <dbReference type="ARBA" id="ARBA00009431"/>
    </source>
</evidence>
<dbReference type="Gene3D" id="3.40.50.1820">
    <property type="entry name" value="alpha/beta hydrolase"/>
    <property type="match status" value="3"/>
</dbReference>
<evidence type="ECO:0000313" key="3">
    <source>
        <dbReference type="EMBL" id="KAJ6690423.1"/>
    </source>
</evidence>
<dbReference type="PANTHER" id="PTHR11802">
    <property type="entry name" value="SERINE PROTEASE FAMILY S10 SERINE CARBOXYPEPTIDASE"/>
    <property type="match status" value="1"/>
</dbReference>
<protein>
    <recommendedName>
        <fullName evidence="5">Exostosin GT47 domain-containing protein</fullName>
    </recommendedName>
</protein>
<feature type="signal peptide" evidence="2">
    <location>
        <begin position="1"/>
        <end position="25"/>
    </location>
</feature>
<dbReference type="PANTHER" id="PTHR11802:SF306">
    <property type="entry name" value="SERINE CARBOXYPEPTIDASE-LIKE 28"/>
    <property type="match status" value="1"/>
</dbReference>
<keyword evidence="4" id="KW-1185">Reference proteome</keyword>
<evidence type="ECO:0000256" key="2">
    <source>
        <dbReference type="SAM" id="SignalP"/>
    </source>
</evidence>
<evidence type="ECO:0008006" key="5">
    <source>
        <dbReference type="Google" id="ProtNLM"/>
    </source>
</evidence>
<dbReference type="InterPro" id="IPR029058">
    <property type="entry name" value="AB_hydrolase_fold"/>
</dbReference>
<feature type="non-terminal residue" evidence="3">
    <location>
        <position position="258"/>
    </location>
</feature>
<evidence type="ECO:0000313" key="4">
    <source>
        <dbReference type="Proteomes" id="UP001151529"/>
    </source>
</evidence>
<dbReference type="InterPro" id="IPR001563">
    <property type="entry name" value="Peptidase_S10"/>
</dbReference>
<gene>
    <name evidence="3" type="ORF">OIU85_006664</name>
</gene>
<dbReference type="AlphaFoldDB" id="A0A9Q0SUY1"/>
<dbReference type="EMBL" id="JAPFFL010000012">
    <property type="protein sequence ID" value="KAJ6690423.1"/>
    <property type="molecule type" value="Genomic_DNA"/>
</dbReference>
<dbReference type="Pfam" id="PF00450">
    <property type="entry name" value="Peptidase_S10"/>
    <property type="match status" value="3"/>
</dbReference>
<dbReference type="OrthoDB" id="443318at2759"/>
<dbReference type="Proteomes" id="UP001151529">
    <property type="component" value="Chromosome 8"/>
</dbReference>
<name>A0A9Q0SUY1_SALVM</name>
<dbReference type="GO" id="GO:0006508">
    <property type="term" value="P:proteolysis"/>
    <property type="evidence" value="ECO:0007669"/>
    <property type="project" value="InterPro"/>
</dbReference>
<organism evidence="3 4">
    <name type="scientific">Salix viminalis</name>
    <name type="common">Common osier</name>
    <name type="synonym">Basket willow</name>
    <dbReference type="NCBI Taxonomy" id="40686"/>
    <lineage>
        <taxon>Eukaryota</taxon>
        <taxon>Viridiplantae</taxon>
        <taxon>Streptophyta</taxon>
        <taxon>Embryophyta</taxon>
        <taxon>Tracheophyta</taxon>
        <taxon>Spermatophyta</taxon>
        <taxon>Magnoliopsida</taxon>
        <taxon>eudicotyledons</taxon>
        <taxon>Gunneridae</taxon>
        <taxon>Pentapetalae</taxon>
        <taxon>rosids</taxon>
        <taxon>fabids</taxon>
        <taxon>Malpighiales</taxon>
        <taxon>Salicaceae</taxon>
        <taxon>Saliceae</taxon>
        <taxon>Salix</taxon>
    </lineage>
</organism>
<dbReference type="SUPFAM" id="SSF53474">
    <property type="entry name" value="alpha/beta-Hydrolases"/>
    <property type="match status" value="1"/>
</dbReference>
<dbReference type="GO" id="GO:0004185">
    <property type="term" value="F:serine-type carboxypeptidase activity"/>
    <property type="evidence" value="ECO:0007669"/>
    <property type="project" value="InterPro"/>
</dbReference>
<keyword evidence="2" id="KW-0732">Signal</keyword>
<reference evidence="3" key="2">
    <citation type="journal article" date="2023" name="Int. J. Mol. Sci.">
        <title>De Novo Assembly and Annotation of 11 Diverse Shrub Willow (Salix) Genomes Reveals Novel Gene Organization in Sex-Linked Regions.</title>
        <authorList>
            <person name="Hyden B."/>
            <person name="Feng K."/>
            <person name="Yates T.B."/>
            <person name="Jawdy S."/>
            <person name="Cereghino C."/>
            <person name="Smart L.B."/>
            <person name="Muchero W."/>
        </authorList>
    </citation>
    <scope>NUCLEOTIDE SEQUENCE [LARGE SCALE GENOMIC DNA]</scope>
    <source>
        <tissue evidence="3">Shoot tip</tissue>
    </source>
</reference>
<proteinExistence type="inferred from homology"/>
<comment type="similarity">
    <text evidence="1">Belongs to the peptidase S10 family.</text>
</comment>
<comment type="caution">
    <text evidence="3">The sequence shown here is derived from an EMBL/GenBank/DDBJ whole genome shotgun (WGS) entry which is preliminary data.</text>
</comment>
<feature type="chain" id="PRO_5040395637" description="Exostosin GT47 domain-containing protein" evidence="2">
    <location>
        <begin position="26"/>
        <end position="258"/>
    </location>
</feature>
<sequence length="258" mass="29852">MQIQSTSCFLFSVLSFATLLLSTLADHDHDHLEEQRRDRIIRLPGQPPNVSFSQFSGYITVDPLEGRALFYWLIEAPKTVKPRSGDAYRFLINWLERYPQYKHRPFYIAGESYADLKKFCPNNTFLFPRNECHGALERAYSEFGDINPYSIDSLPCNIKNPPWKFRGNDECEVKYTERYMNRPEVQSALHANITRIPHSWVPCSSIVRNNWSDSPKSMLPIFQRTYSSCGDADAILPLTATRYSINALQLETSISWHA</sequence>
<dbReference type="GO" id="GO:0005773">
    <property type="term" value="C:vacuole"/>
    <property type="evidence" value="ECO:0007669"/>
    <property type="project" value="TreeGrafter"/>
</dbReference>